<protein>
    <submittedName>
        <fullName evidence="1">Uncharacterized protein</fullName>
    </submittedName>
</protein>
<dbReference type="EMBL" id="UINC01008223">
    <property type="protein sequence ID" value="SVA37052.1"/>
    <property type="molecule type" value="Genomic_DNA"/>
</dbReference>
<accession>A0A381V9J4</accession>
<gene>
    <name evidence="1" type="ORF">METZ01_LOCUS89906</name>
</gene>
<proteinExistence type="predicted"/>
<organism evidence="1">
    <name type="scientific">marine metagenome</name>
    <dbReference type="NCBI Taxonomy" id="408172"/>
    <lineage>
        <taxon>unclassified sequences</taxon>
        <taxon>metagenomes</taxon>
        <taxon>ecological metagenomes</taxon>
    </lineage>
</organism>
<dbReference type="AlphaFoldDB" id="A0A381V9J4"/>
<feature type="non-terminal residue" evidence="1">
    <location>
        <position position="1"/>
    </location>
</feature>
<evidence type="ECO:0000313" key="1">
    <source>
        <dbReference type="EMBL" id="SVA37052.1"/>
    </source>
</evidence>
<reference evidence="1" key="1">
    <citation type="submission" date="2018-05" db="EMBL/GenBank/DDBJ databases">
        <authorList>
            <person name="Lanie J.A."/>
            <person name="Ng W.-L."/>
            <person name="Kazmierczak K.M."/>
            <person name="Andrzejewski T.M."/>
            <person name="Davidsen T.M."/>
            <person name="Wayne K.J."/>
            <person name="Tettelin H."/>
            <person name="Glass J.I."/>
            <person name="Rusch D."/>
            <person name="Podicherti R."/>
            <person name="Tsui H.-C.T."/>
            <person name="Winkler M.E."/>
        </authorList>
    </citation>
    <scope>NUCLEOTIDE SEQUENCE</scope>
</reference>
<sequence>VFYSSNHLSSSKDPLHQDKNHIYDTNCKKQMLDFVLLPIHNASDNVFA</sequence>
<name>A0A381V9J4_9ZZZZ</name>